<evidence type="ECO:0000313" key="3">
    <source>
        <dbReference type="Proteomes" id="UP001153269"/>
    </source>
</evidence>
<dbReference type="Proteomes" id="UP001153269">
    <property type="component" value="Unassembled WGS sequence"/>
</dbReference>
<organism evidence="2 3">
    <name type="scientific">Pleuronectes platessa</name>
    <name type="common">European plaice</name>
    <dbReference type="NCBI Taxonomy" id="8262"/>
    <lineage>
        <taxon>Eukaryota</taxon>
        <taxon>Metazoa</taxon>
        <taxon>Chordata</taxon>
        <taxon>Craniata</taxon>
        <taxon>Vertebrata</taxon>
        <taxon>Euteleostomi</taxon>
        <taxon>Actinopterygii</taxon>
        <taxon>Neopterygii</taxon>
        <taxon>Teleostei</taxon>
        <taxon>Neoteleostei</taxon>
        <taxon>Acanthomorphata</taxon>
        <taxon>Carangaria</taxon>
        <taxon>Pleuronectiformes</taxon>
        <taxon>Pleuronectoidei</taxon>
        <taxon>Pleuronectidae</taxon>
        <taxon>Pleuronectes</taxon>
    </lineage>
</organism>
<dbReference type="AlphaFoldDB" id="A0A9N7Y3Z3"/>
<name>A0A9N7Y3Z3_PLEPL</name>
<sequence>MCVISRVSSVLTESRPLQCSVCLAFTWPQRSRASRLSCSHCPSATGGGTETNTADPARIQYGRDLTPCEAPTRLLSEGSCCSGAARHRTGGGGETGGDRRDRRGQEGQEGTKRRTESLTH</sequence>
<keyword evidence="3" id="KW-1185">Reference proteome</keyword>
<evidence type="ECO:0000256" key="1">
    <source>
        <dbReference type="SAM" id="MobiDB-lite"/>
    </source>
</evidence>
<dbReference type="EMBL" id="CADEAL010000262">
    <property type="protein sequence ID" value="CAB1417390.1"/>
    <property type="molecule type" value="Genomic_DNA"/>
</dbReference>
<evidence type="ECO:0000313" key="2">
    <source>
        <dbReference type="EMBL" id="CAB1417390.1"/>
    </source>
</evidence>
<gene>
    <name evidence="2" type="ORF">PLEPLA_LOCUS5192</name>
</gene>
<reference evidence="2" key="1">
    <citation type="submission" date="2020-03" db="EMBL/GenBank/DDBJ databases">
        <authorList>
            <person name="Weist P."/>
        </authorList>
    </citation>
    <scope>NUCLEOTIDE SEQUENCE</scope>
</reference>
<proteinExistence type="predicted"/>
<protein>
    <submittedName>
        <fullName evidence="2">Uncharacterized protein</fullName>
    </submittedName>
</protein>
<comment type="caution">
    <text evidence="2">The sequence shown here is derived from an EMBL/GenBank/DDBJ whole genome shotgun (WGS) entry which is preliminary data.</text>
</comment>
<accession>A0A9N7Y3Z3</accession>
<feature type="compositionally biased region" description="Basic and acidic residues" evidence="1">
    <location>
        <begin position="96"/>
        <end position="120"/>
    </location>
</feature>
<feature type="region of interest" description="Disordered" evidence="1">
    <location>
        <begin position="81"/>
        <end position="120"/>
    </location>
</feature>